<dbReference type="InterPro" id="IPR050229">
    <property type="entry name" value="GlpE_sulfurtransferase"/>
</dbReference>
<accession>A0A2Z4FJV5</accession>
<dbReference type="PROSITE" id="PS50206">
    <property type="entry name" value="RHODANESE_3"/>
    <property type="match status" value="1"/>
</dbReference>
<dbReference type="InterPro" id="IPR036873">
    <property type="entry name" value="Rhodanese-like_dom_sf"/>
</dbReference>
<dbReference type="Pfam" id="PF00581">
    <property type="entry name" value="Rhodanese"/>
    <property type="match status" value="1"/>
</dbReference>
<dbReference type="OrthoDB" id="9789585at2"/>
<dbReference type="InterPro" id="IPR001763">
    <property type="entry name" value="Rhodanese-like_dom"/>
</dbReference>
<dbReference type="AlphaFoldDB" id="A0A2Z4FJV5"/>
<dbReference type="EMBL" id="CP030032">
    <property type="protein sequence ID" value="AWV88968.1"/>
    <property type="molecule type" value="Genomic_DNA"/>
</dbReference>
<evidence type="ECO:0000313" key="1">
    <source>
        <dbReference type="EMBL" id="AWV88968.1"/>
    </source>
</evidence>
<dbReference type="PANTHER" id="PTHR43031:SF1">
    <property type="entry name" value="PYRIDINE NUCLEOTIDE-DISULPHIDE OXIDOREDUCTASE"/>
    <property type="match status" value="1"/>
</dbReference>
<dbReference type="Proteomes" id="UP000249799">
    <property type="component" value="Chromosome"/>
</dbReference>
<gene>
    <name evidence="1" type="ORF">DN745_06280</name>
</gene>
<name>A0A2Z4FJV5_9DELT</name>
<dbReference type="KEGG" id="bsed:DN745_06280"/>
<sequence length="114" mass="12861">MARLMSSTELKERMDENQEFVLVDVAEPEDFANEHIPTAINIPLSKLAEQVKKTLSKNQRIVVYDKNHDDESSNRASDVLEAMGYRKVADFDGGIYAWKRAGFLTEGDNAKQLG</sequence>
<evidence type="ECO:0000313" key="2">
    <source>
        <dbReference type="Proteomes" id="UP000249799"/>
    </source>
</evidence>
<dbReference type="SMART" id="SM00450">
    <property type="entry name" value="RHOD"/>
    <property type="match status" value="1"/>
</dbReference>
<keyword evidence="2" id="KW-1185">Reference proteome</keyword>
<dbReference type="Gene3D" id="3.40.250.10">
    <property type="entry name" value="Rhodanese-like domain"/>
    <property type="match status" value="1"/>
</dbReference>
<proteinExistence type="predicted"/>
<dbReference type="RefSeq" id="WP_111333079.1">
    <property type="nucleotide sequence ID" value="NZ_CP030032.1"/>
</dbReference>
<dbReference type="SUPFAM" id="SSF52821">
    <property type="entry name" value="Rhodanese/Cell cycle control phosphatase"/>
    <property type="match status" value="1"/>
</dbReference>
<organism evidence="1 2">
    <name type="scientific">Bradymonas sediminis</name>
    <dbReference type="NCBI Taxonomy" id="1548548"/>
    <lineage>
        <taxon>Bacteria</taxon>
        <taxon>Deltaproteobacteria</taxon>
        <taxon>Bradymonadales</taxon>
        <taxon>Bradymonadaceae</taxon>
        <taxon>Bradymonas</taxon>
    </lineage>
</organism>
<reference evidence="1 2" key="1">
    <citation type="submission" date="2018-06" db="EMBL/GenBank/DDBJ databases">
        <title>Lujinxingia sediminis gen. nov. sp. nov., a new facultative anaerobic member of the class Deltaproteobacteria, and proposal of Lujinxingaceae fam. nov.</title>
        <authorList>
            <person name="Guo L.-Y."/>
            <person name="Li C.-M."/>
            <person name="Wang S."/>
            <person name="Du Z.-J."/>
        </authorList>
    </citation>
    <scope>NUCLEOTIDE SEQUENCE [LARGE SCALE GENOMIC DNA]</scope>
    <source>
        <strain evidence="1 2">FA350</strain>
    </source>
</reference>
<protein>
    <submittedName>
        <fullName evidence="1">Uncharacterized protein</fullName>
    </submittedName>
</protein>
<dbReference type="PANTHER" id="PTHR43031">
    <property type="entry name" value="FAD-DEPENDENT OXIDOREDUCTASE"/>
    <property type="match status" value="1"/>
</dbReference>
<dbReference type="CDD" id="cd00158">
    <property type="entry name" value="RHOD"/>
    <property type="match status" value="1"/>
</dbReference>